<gene>
    <name evidence="2" type="ORF">EM595_3429</name>
</gene>
<dbReference type="KEGG" id="ege:EM595_3429"/>
<evidence type="ECO:0000256" key="1">
    <source>
        <dbReference type="SAM" id="MobiDB-lite"/>
    </source>
</evidence>
<evidence type="ECO:0000313" key="3">
    <source>
        <dbReference type="Proteomes" id="UP000059419"/>
    </source>
</evidence>
<reference evidence="3" key="1">
    <citation type="submission" date="2015-11" db="EMBL/GenBank/DDBJ databases">
        <authorList>
            <person name="Blom J."/>
        </authorList>
    </citation>
    <scope>NUCLEOTIDE SEQUENCE [LARGE SCALE GENOMIC DNA]</scope>
</reference>
<organism evidence="2 3">
    <name type="scientific">Duffyella gerundensis</name>
    <dbReference type="NCBI Taxonomy" id="1619313"/>
    <lineage>
        <taxon>Bacteria</taxon>
        <taxon>Pseudomonadati</taxon>
        <taxon>Pseudomonadota</taxon>
        <taxon>Gammaproteobacteria</taxon>
        <taxon>Enterobacterales</taxon>
        <taxon>Erwiniaceae</taxon>
        <taxon>Duffyella</taxon>
    </lineage>
</organism>
<feature type="region of interest" description="Disordered" evidence="1">
    <location>
        <begin position="1"/>
        <end position="30"/>
    </location>
</feature>
<dbReference type="Proteomes" id="UP000059419">
    <property type="component" value="Chromosome 1"/>
</dbReference>
<feature type="compositionally biased region" description="Basic and acidic residues" evidence="1">
    <location>
        <begin position="20"/>
        <end position="30"/>
    </location>
</feature>
<dbReference type="PATRIC" id="fig|1619313.3.peg.3557"/>
<dbReference type="EMBL" id="LN907827">
    <property type="protein sequence ID" value="CUU25660.1"/>
    <property type="molecule type" value="Genomic_DNA"/>
</dbReference>
<name>A0A0U5LTA6_9GAMM</name>
<protein>
    <submittedName>
        <fullName evidence="2">Uncharacterized protein</fullName>
    </submittedName>
</protein>
<keyword evidence="3" id="KW-1185">Reference proteome</keyword>
<sequence length="30" mass="3164">MASRILLSMNPGKTPAARIQGERGSDDHPG</sequence>
<dbReference type="AlphaFoldDB" id="A0A0U5LTA6"/>
<evidence type="ECO:0000313" key="2">
    <source>
        <dbReference type="EMBL" id="CUU25660.1"/>
    </source>
</evidence>
<accession>A0A0U5LTA6</accession>
<proteinExistence type="predicted"/>